<protein>
    <recommendedName>
        <fullName evidence="5">VCBS repeat-containing protein</fullName>
    </recommendedName>
</protein>
<dbReference type="EMBL" id="JACEIO010000058">
    <property type="protein sequence ID" value="MBA4538649.1"/>
    <property type="molecule type" value="Genomic_DNA"/>
</dbReference>
<organism evidence="2 3">
    <name type="scientific">Bacillus aquiflavi</name>
    <dbReference type="NCBI Taxonomy" id="2672567"/>
    <lineage>
        <taxon>Bacteria</taxon>
        <taxon>Bacillati</taxon>
        <taxon>Bacillota</taxon>
        <taxon>Bacilli</taxon>
        <taxon>Bacillales</taxon>
        <taxon>Bacillaceae</taxon>
        <taxon>Bacillus</taxon>
    </lineage>
</organism>
<dbReference type="Proteomes" id="UP000570010">
    <property type="component" value="Unassembled WGS sequence"/>
</dbReference>
<sequence>MRKELLFAYTAFFLMSIIAITGAYAEEEASMIIISKDKIDVTGDGKKEIIYVKGRQLERKTNFLNEVYLEVQDSHQNTYSIDLGSGYKPKLIYQDFNGDGTKDIFVKISTDKGGKVTNHFLYTLANFTVENLTVPQSQTINGEYQDNYQAFISVDETKKTYELDLTSQKNEFDQLGLYQNGKLMIPTELIVSPYLKLKPVKMNGEQYGLRGIQQVRGIDDQTIAYLKSTWVYKDKSWQFVNSWVEKKKQE</sequence>
<accession>A0A6B3VY21</accession>
<evidence type="ECO:0008006" key="5">
    <source>
        <dbReference type="Google" id="ProtNLM"/>
    </source>
</evidence>
<dbReference type="InterPro" id="IPR028994">
    <property type="entry name" value="Integrin_alpha_N"/>
</dbReference>
<dbReference type="Proteomes" id="UP000472971">
    <property type="component" value="Unassembled WGS sequence"/>
</dbReference>
<dbReference type="SUPFAM" id="SSF69318">
    <property type="entry name" value="Integrin alpha N-terminal domain"/>
    <property type="match status" value="1"/>
</dbReference>
<evidence type="ECO:0000313" key="1">
    <source>
        <dbReference type="EMBL" id="MBA4538649.1"/>
    </source>
</evidence>
<name>A0A6B3VY21_9BACI</name>
<dbReference type="RefSeq" id="WP_163243408.1">
    <property type="nucleotide sequence ID" value="NZ_CP082780.1"/>
</dbReference>
<evidence type="ECO:0000313" key="4">
    <source>
        <dbReference type="Proteomes" id="UP000570010"/>
    </source>
</evidence>
<evidence type="ECO:0000313" key="3">
    <source>
        <dbReference type="Proteomes" id="UP000472971"/>
    </source>
</evidence>
<evidence type="ECO:0000313" key="2">
    <source>
        <dbReference type="EMBL" id="NEY83009.1"/>
    </source>
</evidence>
<keyword evidence="3" id="KW-1185">Reference proteome</keyword>
<proteinExistence type="predicted"/>
<reference evidence="1 4" key="2">
    <citation type="submission" date="2020-07" db="EMBL/GenBank/DDBJ databases">
        <authorList>
            <person name="Feng H."/>
        </authorList>
    </citation>
    <scope>NUCLEOTIDE SEQUENCE [LARGE SCALE GENOMIC DNA]</scope>
    <source>
        <strain evidence="1">S-12</strain>
        <strain evidence="4">s-12</strain>
    </source>
</reference>
<dbReference type="AlphaFoldDB" id="A0A6B3VY21"/>
<reference evidence="2 3" key="1">
    <citation type="submission" date="2020-02" db="EMBL/GenBank/DDBJ databases">
        <title>Bacillus aquiflavi sp. nov., isolated from yellow water of strong flavor Chinese baijiu in Yibin region of China.</title>
        <authorList>
            <person name="Xie J."/>
        </authorList>
    </citation>
    <scope>NUCLEOTIDE SEQUENCE [LARGE SCALE GENOMIC DNA]</scope>
    <source>
        <strain evidence="2 3">3H-10</strain>
    </source>
</reference>
<gene>
    <name evidence="2" type="ORF">G4D64_16270</name>
    <name evidence="1" type="ORF">H1Z61_16325</name>
</gene>
<comment type="caution">
    <text evidence="2">The sequence shown here is derived from an EMBL/GenBank/DDBJ whole genome shotgun (WGS) entry which is preliminary data.</text>
</comment>
<dbReference type="EMBL" id="JAAIWN010000060">
    <property type="protein sequence ID" value="NEY83009.1"/>
    <property type="molecule type" value="Genomic_DNA"/>
</dbReference>